<dbReference type="InterPro" id="IPR001387">
    <property type="entry name" value="Cro/C1-type_HTH"/>
</dbReference>
<comment type="caution">
    <text evidence="3">The sequence shown here is derived from an EMBL/GenBank/DDBJ whole genome shotgun (WGS) entry which is preliminary data.</text>
</comment>
<evidence type="ECO:0000313" key="3">
    <source>
        <dbReference type="EMBL" id="RKH62668.1"/>
    </source>
</evidence>
<dbReference type="GO" id="GO:0005829">
    <property type="term" value="C:cytosol"/>
    <property type="evidence" value="ECO:0007669"/>
    <property type="project" value="TreeGrafter"/>
</dbReference>
<feature type="domain" description="HTH cro/C1-type" evidence="2">
    <location>
        <begin position="48"/>
        <end position="102"/>
    </location>
</feature>
<keyword evidence="1" id="KW-0238">DNA-binding</keyword>
<protein>
    <submittedName>
        <fullName evidence="3">XRE family transcriptional regulator</fullName>
    </submittedName>
</protein>
<dbReference type="SMART" id="SM00530">
    <property type="entry name" value="HTH_XRE"/>
    <property type="match status" value="1"/>
</dbReference>
<proteinExistence type="predicted"/>
<dbReference type="Gene3D" id="1.10.260.40">
    <property type="entry name" value="lambda repressor-like DNA-binding domains"/>
    <property type="match status" value="1"/>
</dbReference>
<keyword evidence="4" id="KW-1185">Reference proteome</keyword>
<evidence type="ECO:0000259" key="2">
    <source>
        <dbReference type="PROSITE" id="PS50943"/>
    </source>
</evidence>
<organism evidence="3 4">
    <name type="scientific">Corallococcus aberystwythensis</name>
    <dbReference type="NCBI Taxonomy" id="2316722"/>
    <lineage>
        <taxon>Bacteria</taxon>
        <taxon>Pseudomonadati</taxon>
        <taxon>Myxococcota</taxon>
        <taxon>Myxococcia</taxon>
        <taxon>Myxococcales</taxon>
        <taxon>Cystobacterineae</taxon>
        <taxon>Myxococcaceae</taxon>
        <taxon>Corallococcus</taxon>
    </lineage>
</organism>
<accession>A0A3A8Q3L0</accession>
<sequence length="107" mass="12137">MPEMPSKKRNQHVDGSLQALIERRKADSPTFATLYNEEFNKLALARQVRELREKQGLSQTELAERAGTKQPAIARLESGRVVPRLDLLQKIAHALGMQLELRFVKSS</sequence>
<dbReference type="PANTHER" id="PTHR46797:SF1">
    <property type="entry name" value="METHYLPHOSPHONATE SYNTHASE"/>
    <property type="match status" value="1"/>
</dbReference>
<dbReference type="GO" id="GO:0003677">
    <property type="term" value="F:DNA binding"/>
    <property type="evidence" value="ECO:0007669"/>
    <property type="project" value="UniProtKB-KW"/>
</dbReference>
<dbReference type="PROSITE" id="PS50943">
    <property type="entry name" value="HTH_CROC1"/>
    <property type="match status" value="1"/>
</dbReference>
<dbReference type="Proteomes" id="UP000267003">
    <property type="component" value="Unassembled WGS sequence"/>
</dbReference>
<evidence type="ECO:0000256" key="1">
    <source>
        <dbReference type="ARBA" id="ARBA00023125"/>
    </source>
</evidence>
<dbReference type="PANTHER" id="PTHR46797">
    <property type="entry name" value="HTH-TYPE TRANSCRIPTIONAL REGULATOR"/>
    <property type="match status" value="1"/>
</dbReference>
<reference evidence="4" key="1">
    <citation type="submission" date="2018-09" db="EMBL/GenBank/DDBJ databases">
        <authorList>
            <person name="Livingstone P.G."/>
            <person name="Whitworth D.E."/>
        </authorList>
    </citation>
    <scope>NUCLEOTIDE SEQUENCE [LARGE SCALE GENOMIC DNA]</scope>
    <source>
        <strain evidence="4">AB050A</strain>
    </source>
</reference>
<dbReference type="Pfam" id="PF01381">
    <property type="entry name" value="HTH_3"/>
    <property type="match status" value="1"/>
</dbReference>
<dbReference type="SUPFAM" id="SSF47413">
    <property type="entry name" value="lambda repressor-like DNA-binding domains"/>
    <property type="match status" value="1"/>
</dbReference>
<dbReference type="CDD" id="cd00093">
    <property type="entry name" value="HTH_XRE"/>
    <property type="match status" value="1"/>
</dbReference>
<dbReference type="GO" id="GO:0003700">
    <property type="term" value="F:DNA-binding transcription factor activity"/>
    <property type="evidence" value="ECO:0007669"/>
    <property type="project" value="TreeGrafter"/>
</dbReference>
<dbReference type="InterPro" id="IPR050807">
    <property type="entry name" value="TransReg_Diox_bact_type"/>
</dbReference>
<name>A0A3A8Q3L0_9BACT</name>
<dbReference type="AlphaFoldDB" id="A0A3A8Q3L0"/>
<dbReference type="EMBL" id="RAWK01000130">
    <property type="protein sequence ID" value="RKH62668.1"/>
    <property type="molecule type" value="Genomic_DNA"/>
</dbReference>
<gene>
    <name evidence="3" type="ORF">D7W81_21735</name>
</gene>
<dbReference type="InterPro" id="IPR010982">
    <property type="entry name" value="Lambda_DNA-bd_dom_sf"/>
</dbReference>
<evidence type="ECO:0000313" key="4">
    <source>
        <dbReference type="Proteomes" id="UP000267003"/>
    </source>
</evidence>